<comment type="caution">
    <text evidence="2">The sequence shown here is derived from an EMBL/GenBank/DDBJ whole genome shotgun (WGS) entry which is preliminary data.</text>
</comment>
<reference evidence="3" key="1">
    <citation type="journal article" date="2019" name="Int. J. Syst. Evol. Microbiol.">
        <title>The Global Catalogue of Microorganisms (GCM) 10K type strain sequencing project: providing services to taxonomists for standard genome sequencing and annotation.</title>
        <authorList>
            <consortium name="The Broad Institute Genomics Platform"/>
            <consortium name="The Broad Institute Genome Sequencing Center for Infectious Disease"/>
            <person name="Wu L."/>
            <person name="Ma J."/>
        </authorList>
    </citation>
    <scope>NUCLEOTIDE SEQUENCE [LARGE SCALE GENOMIC DNA]</scope>
    <source>
        <strain evidence="3">NBRC 101365</strain>
    </source>
</reference>
<evidence type="ECO:0000313" key="3">
    <source>
        <dbReference type="Proteomes" id="UP001156882"/>
    </source>
</evidence>
<keyword evidence="3" id="KW-1185">Reference proteome</keyword>
<proteinExistence type="predicted"/>
<dbReference type="EMBL" id="BSPC01000023">
    <property type="protein sequence ID" value="GLS19544.1"/>
    <property type="molecule type" value="Genomic_DNA"/>
</dbReference>
<dbReference type="Proteomes" id="UP001156882">
    <property type="component" value="Unassembled WGS sequence"/>
</dbReference>
<gene>
    <name evidence="2" type="ORF">GCM10007874_25610</name>
</gene>
<feature type="region of interest" description="Disordered" evidence="1">
    <location>
        <begin position="90"/>
        <end position="119"/>
    </location>
</feature>
<evidence type="ECO:0000256" key="1">
    <source>
        <dbReference type="SAM" id="MobiDB-lite"/>
    </source>
</evidence>
<organism evidence="2 3">
    <name type="scientific">Labrys miyagiensis</name>
    <dbReference type="NCBI Taxonomy" id="346912"/>
    <lineage>
        <taxon>Bacteria</taxon>
        <taxon>Pseudomonadati</taxon>
        <taxon>Pseudomonadota</taxon>
        <taxon>Alphaproteobacteria</taxon>
        <taxon>Hyphomicrobiales</taxon>
        <taxon>Xanthobacteraceae</taxon>
        <taxon>Labrys</taxon>
    </lineage>
</organism>
<accession>A0ABQ6CLE2</accession>
<protein>
    <submittedName>
        <fullName evidence="2">Uncharacterized protein</fullName>
    </submittedName>
</protein>
<name>A0ABQ6CLE2_9HYPH</name>
<feature type="compositionally biased region" description="Low complexity" evidence="1">
    <location>
        <begin position="94"/>
        <end position="103"/>
    </location>
</feature>
<evidence type="ECO:0000313" key="2">
    <source>
        <dbReference type="EMBL" id="GLS19544.1"/>
    </source>
</evidence>
<sequence length="119" mass="12530">MDFPAPPEADAMTIGIHGAQHFPSALDEADLARLEAALAGLPDEQAGLRLHGLSALQPFLTPSGALGLIASTFLGENCRAVRAVLFARRRRPTGRSPGTRTAPSPWPSAARWKALAPGR</sequence>